<dbReference type="EMBL" id="JBBPBN010000008">
    <property type="protein sequence ID" value="KAK9033103.1"/>
    <property type="molecule type" value="Genomic_DNA"/>
</dbReference>
<reference evidence="1 2" key="1">
    <citation type="journal article" date="2024" name="G3 (Bethesda)">
        <title>Genome assembly of Hibiscus sabdariffa L. provides insights into metabolisms of medicinal natural products.</title>
        <authorList>
            <person name="Kim T."/>
        </authorList>
    </citation>
    <scope>NUCLEOTIDE SEQUENCE [LARGE SCALE GENOMIC DNA]</scope>
    <source>
        <strain evidence="1">TK-2024</strain>
        <tissue evidence="1">Old leaves</tissue>
    </source>
</reference>
<proteinExistence type="predicted"/>
<accession>A0ABR2T6J0</accession>
<comment type="caution">
    <text evidence="1">The sequence shown here is derived from an EMBL/GenBank/DDBJ whole genome shotgun (WGS) entry which is preliminary data.</text>
</comment>
<evidence type="ECO:0000313" key="2">
    <source>
        <dbReference type="Proteomes" id="UP001396334"/>
    </source>
</evidence>
<dbReference type="Proteomes" id="UP001396334">
    <property type="component" value="Unassembled WGS sequence"/>
</dbReference>
<protein>
    <submittedName>
        <fullName evidence="1">Uncharacterized protein</fullName>
    </submittedName>
</protein>
<sequence>MINKKKSGESTELRFEGGGIIKDLASALICLGINNRTNQGKWNSFLFDSPPATCPLDPSPARHQWKQASPLCWFGEECISIAKDSIQPQVPLRLPCYDFTPVEDPTVVCANKTTKRLCGTSGTQKSWVIIGPFDIQKLLSNSWTGGECWGEPEKFG</sequence>
<gene>
    <name evidence="1" type="ORF">V6N11_018141</name>
</gene>
<organism evidence="1 2">
    <name type="scientific">Hibiscus sabdariffa</name>
    <name type="common">roselle</name>
    <dbReference type="NCBI Taxonomy" id="183260"/>
    <lineage>
        <taxon>Eukaryota</taxon>
        <taxon>Viridiplantae</taxon>
        <taxon>Streptophyta</taxon>
        <taxon>Embryophyta</taxon>
        <taxon>Tracheophyta</taxon>
        <taxon>Spermatophyta</taxon>
        <taxon>Magnoliopsida</taxon>
        <taxon>eudicotyledons</taxon>
        <taxon>Gunneridae</taxon>
        <taxon>Pentapetalae</taxon>
        <taxon>rosids</taxon>
        <taxon>malvids</taxon>
        <taxon>Malvales</taxon>
        <taxon>Malvaceae</taxon>
        <taxon>Malvoideae</taxon>
        <taxon>Hibiscus</taxon>
    </lineage>
</organism>
<name>A0ABR2T6J0_9ROSI</name>
<evidence type="ECO:0000313" key="1">
    <source>
        <dbReference type="EMBL" id="KAK9033103.1"/>
    </source>
</evidence>
<keyword evidence="2" id="KW-1185">Reference proteome</keyword>